<keyword evidence="5" id="KW-0560">Oxidoreductase</keyword>
<protein>
    <submittedName>
        <fullName evidence="8">Cytochrome P450</fullName>
    </submittedName>
</protein>
<evidence type="ECO:0000256" key="7">
    <source>
        <dbReference type="ARBA" id="ARBA00023033"/>
    </source>
</evidence>
<evidence type="ECO:0000313" key="9">
    <source>
        <dbReference type="Proteomes" id="UP001500603"/>
    </source>
</evidence>
<evidence type="ECO:0000256" key="6">
    <source>
        <dbReference type="ARBA" id="ARBA00023004"/>
    </source>
</evidence>
<dbReference type="PANTHER" id="PTHR46696">
    <property type="entry name" value="P450, PUTATIVE (EUROFUNG)-RELATED"/>
    <property type="match status" value="1"/>
</dbReference>
<comment type="cofactor">
    <cofactor evidence="1">
        <name>heme</name>
        <dbReference type="ChEBI" id="CHEBI:30413"/>
    </cofactor>
</comment>
<evidence type="ECO:0000256" key="5">
    <source>
        <dbReference type="ARBA" id="ARBA00023002"/>
    </source>
</evidence>
<reference evidence="9" key="1">
    <citation type="journal article" date="2019" name="Int. J. Syst. Evol. Microbiol.">
        <title>The Global Catalogue of Microorganisms (GCM) 10K type strain sequencing project: providing services to taxonomists for standard genome sequencing and annotation.</title>
        <authorList>
            <consortium name="The Broad Institute Genomics Platform"/>
            <consortium name="The Broad Institute Genome Sequencing Center for Infectious Disease"/>
            <person name="Wu L."/>
            <person name="Ma J."/>
        </authorList>
    </citation>
    <scope>NUCLEOTIDE SEQUENCE [LARGE SCALE GENOMIC DNA]</scope>
    <source>
        <strain evidence="9">JCM 18298</strain>
    </source>
</reference>
<dbReference type="PANTHER" id="PTHR46696:SF4">
    <property type="entry name" value="BIOTIN BIOSYNTHESIS CYTOCHROME P450"/>
    <property type="match status" value="1"/>
</dbReference>
<evidence type="ECO:0000256" key="3">
    <source>
        <dbReference type="ARBA" id="ARBA00022617"/>
    </source>
</evidence>
<sequence length="421" mass="47512">MSTIDHVDFFTDPSVVANPCPYYASLRAGGPVQREPHHNVMVVTGYEEASEFYRANDNFSNCVTVTGPFPPLPFEPVGDIGALIDEYREHFPMFEHLVTFDAPKHTAHRHLLKSLFTPRRLRENEEFVWRLADRQIDEFLAQGKCEFMTEYAQPFAVLVIADLLGVPEADRDAFRVHLGAQRPGATDTEQALTGNPLEFLEQKFSAYLEQRRREPGDDVLSALAGAKFPDGSTPEIMDLVRLACFLFAAGQDTTARLLTSGMRILAENQELQKQLRADETRIPDFVEETLRLEGPVKSDFRLTRQATTLGGVDIPAGTMLMVLPGAANRDPSRFENPDEFDIDRPNVREHVSFARGIHTCPGGPLARMESRASLQRILARMANIRISETEHGPADNRDFEYEPTYILRGLKRLHLEYEPVE</sequence>
<comment type="caution">
    <text evidence="8">The sequence shown here is derived from an EMBL/GenBank/DDBJ whole genome shotgun (WGS) entry which is preliminary data.</text>
</comment>
<accession>A0ABP9KJX6</accession>
<gene>
    <name evidence="8" type="ORF">GCM10023318_41820</name>
</gene>
<evidence type="ECO:0000256" key="1">
    <source>
        <dbReference type="ARBA" id="ARBA00001971"/>
    </source>
</evidence>
<dbReference type="InterPro" id="IPR001128">
    <property type="entry name" value="Cyt_P450"/>
</dbReference>
<dbReference type="PRINTS" id="PR00359">
    <property type="entry name" value="BP450"/>
</dbReference>
<keyword evidence="4" id="KW-0479">Metal-binding</keyword>
<dbReference type="Proteomes" id="UP001500603">
    <property type="component" value="Unassembled WGS sequence"/>
</dbReference>
<organism evidence="8 9">
    <name type="scientific">Nocardia callitridis</name>
    <dbReference type="NCBI Taxonomy" id="648753"/>
    <lineage>
        <taxon>Bacteria</taxon>
        <taxon>Bacillati</taxon>
        <taxon>Actinomycetota</taxon>
        <taxon>Actinomycetes</taxon>
        <taxon>Mycobacteriales</taxon>
        <taxon>Nocardiaceae</taxon>
        <taxon>Nocardia</taxon>
    </lineage>
</organism>
<evidence type="ECO:0000256" key="2">
    <source>
        <dbReference type="ARBA" id="ARBA00010617"/>
    </source>
</evidence>
<dbReference type="RefSeq" id="WP_345497255.1">
    <property type="nucleotide sequence ID" value="NZ_BAABJM010000004.1"/>
</dbReference>
<keyword evidence="3" id="KW-0349">Heme</keyword>
<dbReference type="Pfam" id="PF00067">
    <property type="entry name" value="p450"/>
    <property type="match status" value="1"/>
</dbReference>
<keyword evidence="6" id="KW-0408">Iron</keyword>
<evidence type="ECO:0000256" key="4">
    <source>
        <dbReference type="ARBA" id="ARBA00022723"/>
    </source>
</evidence>
<comment type="similarity">
    <text evidence="2">Belongs to the cytochrome P450 family.</text>
</comment>
<proteinExistence type="inferred from homology"/>
<keyword evidence="9" id="KW-1185">Reference proteome</keyword>
<evidence type="ECO:0000313" key="8">
    <source>
        <dbReference type="EMBL" id="GAA5060429.1"/>
    </source>
</evidence>
<keyword evidence="7" id="KW-0503">Monooxygenase</keyword>
<dbReference type="Gene3D" id="1.10.630.10">
    <property type="entry name" value="Cytochrome P450"/>
    <property type="match status" value="1"/>
</dbReference>
<dbReference type="SUPFAM" id="SSF48264">
    <property type="entry name" value="Cytochrome P450"/>
    <property type="match status" value="1"/>
</dbReference>
<dbReference type="EMBL" id="BAABJM010000004">
    <property type="protein sequence ID" value="GAA5060429.1"/>
    <property type="molecule type" value="Genomic_DNA"/>
</dbReference>
<name>A0ABP9KJX6_9NOCA</name>
<dbReference type="InterPro" id="IPR002397">
    <property type="entry name" value="Cyt_P450_B"/>
</dbReference>
<dbReference type="InterPro" id="IPR036396">
    <property type="entry name" value="Cyt_P450_sf"/>
</dbReference>